<gene>
    <name evidence="1" type="ORF">DPMN_052343</name>
</gene>
<sequence>MELINEYLNKLSHIGTPEQSPNWRHCPVEIWHVTPEARASEGVAGGAPTTTTAATPAATSAQLLGWC</sequence>
<protein>
    <submittedName>
        <fullName evidence="1">Uncharacterized protein</fullName>
    </submittedName>
</protein>
<reference evidence="1" key="2">
    <citation type="submission" date="2020-11" db="EMBL/GenBank/DDBJ databases">
        <authorList>
            <person name="McCartney M.A."/>
            <person name="Auch B."/>
            <person name="Kono T."/>
            <person name="Mallez S."/>
            <person name="Becker A."/>
            <person name="Gohl D.M."/>
            <person name="Silverstein K.A.T."/>
            <person name="Koren S."/>
            <person name="Bechman K.B."/>
            <person name="Herman A."/>
            <person name="Abrahante J.E."/>
            <person name="Garbe J."/>
        </authorList>
    </citation>
    <scope>NUCLEOTIDE SEQUENCE</scope>
    <source>
        <strain evidence="1">Duluth1</strain>
        <tissue evidence="1">Whole animal</tissue>
    </source>
</reference>
<dbReference type="EMBL" id="JAIWYP010000012">
    <property type="protein sequence ID" value="KAH3726476.1"/>
    <property type="molecule type" value="Genomic_DNA"/>
</dbReference>
<name>A0A9D4HPQ9_DREPO</name>
<keyword evidence="2" id="KW-1185">Reference proteome</keyword>
<accession>A0A9D4HPQ9</accession>
<evidence type="ECO:0000313" key="2">
    <source>
        <dbReference type="Proteomes" id="UP000828390"/>
    </source>
</evidence>
<comment type="caution">
    <text evidence="1">The sequence shown here is derived from an EMBL/GenBank/DDBJ whole genome shotgun (WGS) entry which is preliminary data.</text>
</comment>
<dbReference type="Proteomes" id="UP000828390">
    <property type="component" value="Unassembled WGS sequence"/>
</dbReference>
<evidence type="ECO:0000313" key="1">
    <source>
        <dbReference type="EMBL" id="KAH3726476.1"/>
    </source>
</evidence>
<dbReference type="AlphaFoldDB" id="A0A9D4HPQ9"/>
<proteinExistence type="predicted"/>
<reference evidence="1" key="1">
    <citation type="journal article" date="2019" name="bioRxiv">
        <title>The Genome of the Zebra Mussel, Dreissena polymorpha: A Resource for Invasive Species Research.</title>
        <authorList>
            <person name="McCartney M.A."/>
            <person name="Auch B."/>
            <person name="Kono T."/>
            <person name="Mallez S."/>
            <person name="Zhang Y."/>
            <person name="Obille A."/>
            <person name="Becker A."/>
            <person name="Abrahante J.E."/>
            <person name="Garbe J."/>
            <person name="Badalamenti J.P."/>
            <person name="Herman A."/>
            <person name="Mangelson H."/>
            <person name="Liachko I."/>
            <person name="Sullivan S."/>
            <person name="Sone E.D."/>
            <person name="Koren S."/>
            <person name="Silverstein K.A.T."/>
            <person name="Beckman K.B."/>
            <person name="Gohl D.M."/>
        </authorList>
    </citation>
    <scope>NUCLEOTIDE SEQUENCE</scope>
    <source>
        <strain evidence="1">Duluth1</strain>
        <tissue evidence="1">Whole animal</tissue>
    </source>
</reference>
<organism evidence="1 2">
    <name type="scientific">Dreissena polymorpha</name>
    <name type="common">Zebra mussel</name>
    <name type="synonym">Mytilus polymorpha</name>
    <dbReference type="NCBI Taxonomy" id="45954"/>
    <lineage>
        <taxon>Eukaryota</taxon>
        <taxon>Metazoa</taxon>
        <taxon>Spiralia</taxon>
        <taxon>Lophotrochozoa</taxon>
        <taxon>Mollusca</taxon>
        <taxon>Bivalvia</taxon>
        <taxon>Autobranchia</taxon>
        <taxon>Heteroconchia</taxon>
        <taxon>Euheterodonta</taxon>
        <taxon>Imparidentia</taxon>
        <taxon>Neoheterodontei</taxon>
        <taxon>Myida</taxon>
        <taxon>Dreissenoidea</taxon>
        <taxon>Dreissenidae</taxon>
        <taxon>Dreissena</taxon>
    </lineage>
</organism>